<feature type="transmembrane region" description="Helical" evidence="6">
    <location>
        <begin position="28"/>
        <end position="46"/>
    </location>
</feature>
<name>A0A177ZHN2_9BACI</name>
<reference evidence="7 8" key="1">
    <citation type="submission" date="2015-05" db="EMBL/GenBank/DDBJ databases">
        <title>Comparison of genome.</title>
        <authorList>
            <person name="Zheng Z."/>
            <person name="Sun M."/>
        </authorList>
    </citation>
    <scope>NUCLEOTIDE SEQUENCE [LARGE SCALE GENOMIC DNA]</scope>
    <source>
        <strain evidence="7 8">G25-74</strain>
    </source>
</reference>
<dbReference type="AlphaFoldDB" id="A0A177ZHN2"/>
<dbReference type="NCBIfam" id="NF002460">
    <property type="entry name" value="PRK01658.1"/>
    <property type="match status" value="1"/>
</dbReference>
<gene>
    <name evidence="7" type="ORF">ABB05_19415</name>
</gene>
<feature type="transmembrane region" description="Helical" evidence="6">
    <location>
        <begin position="90"/>
        <end position="111"/>
    </location>
</feature>
<dbReference type="PATRIC" id="fig|217031.6.peg.4213"/>
<feature type="transmembrane region" description="Helical" evidence="6">
    <location>
        <begin position="58"/>
        <end position="78"/>
    </location>
</feature>
<dbReference type="OrthoDB" id="3176438at2"/>
<evidence type="ECO:0000256" key="6">
    <source>
        <dbReference type="SAM" id="Phobius"/>
    </source>
</evidence>
<evidence type="ECO:0000313" key="7">
    <source>
        <dbReference type="EMBL" id="OAK67325.1"/>
    </source>
</evidence>
<evidence type="ECO:0000256" key="2">
    <source>
        <dbReference type="ARBA" id="ARBA00022475"/>
    </source>
</evidence>
<evidence type="ECO:0000256" key="4">
    <source>
        <dbReference type="ARBA" id="ARBA00022989"/>
    </source>
</evidence>
<keyword evidence="5 6" id="KW-0472">Membrane</keyword>
<dbReference type="InterPro" id="IPR005538">
    <property type="entry name" value="LrgA/CidA"/>
</dbReference>
<keyword evidence="2" id="KW-1003">Cell membrane</keyword>
<protein>
    <submittedName>
        <fullName evidence="7">Holin</fullName>
    </submittedName>
</protein>
<dbReference type="STRING" id="217031.ABB05_19415"/>
<dbReference type="Proteomes" id="UP000077881">
    <property type="component" value="Unassembled WGS sequence"/>
</dbReference>
<accession>A0A177ZHN2</accession>
<dbReference type="PANTHER" id="PTHR33931">
    <property type="entry name" value="HOLIN-LIKE PROTEIN CIDA-RELATED"/>
    <property type="match status" value="1"/>
</dbReference>
<keyword evidence="4 6" id="KW-1133">Transmembrane helix</keyword>
<dbReference type="GO" id="GO:0005886">
    <property type="term" value="C:plasma membrane"/>
    <property type="evidence" value="ECO:0007669"/>
    <property type="project" value="UniProtKB-SubCell"/>
</dbReference>
<evidence type="ECO:0000256" key="5">
    <source>
        <dbReference type="ARBA" id="ARBA00023136"/>
    </source>
</evidence>
<dbReference type="RefSeq" id="WP_064468753.1">
    <property type="nucleotide sequence ID" value="NZ_JAGGKH010000004.1"/>
</dbReference>
<organism evidence="7 8">
    <name type="scientific">Lederbergia galactosidilytica</name>
    <dbReference type="NCBI Taxonomy" id="217031"/>
    <lineage>
        <taxon>Bacteria</taxon>
        <taxon>Bacillati</taxon>
        <taxon>Bacillota</taxon>
        <taxon>Bacilli</taxon>
        <taxon>Bacillales</taxon>
        <taxon>Bacillaceae</taxon>
        <taxon>Lederbergia</taxon>
    </lineage>
</organism>
<proteinExistence type="predicted"/>
<keyword evidence="8" id="KW-1185">Reference proteome</keyword>
<dbReference type="PANTHER" id="PTHR33931:SF2">
    <property type="entry name" value="HOLIN-LIKE PROTEIN CIDA"/>
    <property type="match status" value="1"/>
</dbReference>
<evidence type="ECO:0000256" key="1">
    <source>
        <dbReference type="ARBA" id="ARBA00004651"/>
    </source>
</evidence>
<evidence type="ECO:0000313" key="8">
    <source>
        <dbReference type="Proteomes" id="UP000077881"/>
    </source>
</evidence>
<dbReference type="Pfam" id="PF03788">
    <property type="entry name" value="LrgA"/>
    <property type="match status" value="1"/>
</dbReference>
<evidence type="ECO:0000256" key="3">
    <source>
        <dbReference type="ARBA" id="ARBA00022692"/>
    </source>
</evidence>
<keyword evidence="3 6" id="KW-0812">Transmembrane</keyword>
<comment type="subcellular location">
    <subcellularLocation>
        <location evidence="1">Cell membrane</location>
        <topology evidence="1">Multi-pass membrane protein</topology>
    </subcellularLocation>
</comment>
<dbReference type="EMBL" id="LDJR01000060">
    <property type="protein sequence ID" value="OAK67325.1"/>
    <property type="molecule type" value="Genomic_DNA"/>
</dbReference>
<comment type="caution">
    <text evidence="7">The sequence shown here is derived from an EMBL/GenBank/DDBJ whole genome shotgun (WGS) entry which is preliminary data.</text>
</comment>
<sequence length="134" mass="14820">MKKLFIGVTQILLLFSYTLIMEKISALLHLKVPGSILGLILLFILLQTKVIKLKWIEVGGNWLVAELLLFFIPSAVGVIQYKQLLINNGIQIIVVIFVSSLAVMIGSGLLADKLTRQKEVKVNHADTALPPAHH</sequence>